<protein>
    <submittedName>
        <fullName evidence="1">Uncharacterized protein</fullName>
    </submittedName>
</protein>
<evidence type="ECO:0000313" key="1">
    <source>
        <dbReference type="EMBL" id="CAG7581710.1"/>
    </source>
</evidence>
<sequence>MKKFKKGDRVISDLRGYRGFIDDIISFKSNPYKVYWTSDKDGDPIFYEGAVYLSANQINIDPQWYREQRLKKLLKK</sequence>
<accession>A0A8D9C9W0</accession>
<reference evidence="1" key="1">
    <citation type="submission" date="2021-06" db="EMBL/GenBank/DDBJ databases">
        <authorList>
            <person name="Gannon L."/>
            <person name="Redgwell R T."/>
            <person name="Michniewski S."/>
            <person name="Harrison D C."/>
            <person name="Millard A."/>
        </authorList>
    </citation>
    <scope>NUCLEOTIDE SEQUENCE</scope>
</reference>
<gene>
    <name evidence="1" type="ORF">SLAVMIC_00992</name>
</gene>
<name>A0A8D9C9W0_9VIRU</name>
<organism evidence="1">
    <name type="scientific">uncultured marine phage</name>
    <dbReference type="NCBI Taxonomy" id="707152"/>
    <lineage>
        <taxon>Viruses</taxon>
        <taxon>environmental samples</taxon>
    </lineage>
</organism>
<proteinExistence type="predicted"/>
<dbReference type="EMBL" id="OU342829">
    <property type="protein sequence ID" value="CAG7581710.1"/>
    <property type="molecule type" value="Genomic_DNA"/>
</dbReference>